<keyword evidence="2" id="KW-1185">Reference proteome</keyword>
<evidence type="ECO:0000313" key="2">
    <source>
        <dbReference type="Proteomes" id="UP001497600"/>
    </source>
</evidence>
<reference evidence="1 2" key="1">
    <citation type="submission" date="2024-01" db="EMBL/GenBank/DDBJ databases">
        <authorList>
            <consortium name="Genoscope - CEA"/>
            <person name="William W."/>
        </authorList>
    </citation>
    <scope>NUCLEOTIDE SEQUENCE [LARGE SCALE GENOMIC DNA]</scope>
    <source>
        <strain evidence="1 2">29B2s-10</strain>
    </source>
</reference>
<dbReference type="EMBL" id="OZ004255">
    <property type="protein sequence ID" value="CAK7899232.1"/>
    <property type="molecule type" value="Genomic_DNA"/>
</dbReference>
<accession>A0ABP0E8P3</accession>
<organism evidence="1 2">
    <name type="scientific">[Candida] anglica</name>
    <dbReference type="NCBI Taxonomy" id="148631"/>
    <lineage>
        <taxon>Eukaryota</taxon>
        <taxon>Fungi</taxon>
        <taxon>Dikarya</taxon>
        <taxon>Ascomycota</taxon>
        <taxon>Saccharomycotina</taxon>
        <taxon>Pichiomycetes</taxon>
        <taxon>Debaryomycetaceae</taxon>
        <taxon>Kurtzmaniella</taxon>
    </lineage>
</organism>
<gene>
    <name evidence="1" type="ORF">CAAN4_C01728</name>
</gene>
<dbReference type="Proteomes" id="UP001497600">
    <property type="component" value="Chromosome C"/>
</dbReference>
<sequence length="154" mass="17930">MIYIHNDSIYPCIKHAMVLIENTYNESKSIKVMYLNATNPDKLFNIFNTTSLSNNESVMRNFVYERIDNINSLILYLQEIKTTDDVTKTMIIIEGLETILLNGLGDYLEKNLALVTLFKLLNKMERGNQFITLILDKKNNFFLLHCSEEIPIKE</sequence>
<protein>
    <submittedName>
        <fullName evidence="1">Uncharacterized protein</fullName>
    </submittedName>
</protein>
<evidence type="ECO:0000313" key="1">
    <source>
        <dbReference type="EMBL" id="CAK7899232.1"/>
    </source>
</evidence>
<name>A0ABP0E8P3_9ASCO</name>
<proteinExistence type="predicted"/>